<evidence type="ECO:0000256" key="1">
    <source>
        <dbReference type="SAM" id="MobiDB-lite"/>
    </source>
</evidence>
<gene>
    <name evidence="2" type="ORF">GOP47_0000614</name>
</gene>
<sequence>MATGLRTAARRVICITQHRASHLPGVPRAAQATRKPPSHGHSQDIKLISQRRLRGAFGMGESLMPMHSATAAASLVSKLCNGNNLLEGAEICPLNMNAYC</sequence>
<accession>A0A9D4ZT87</accession>
<dbReference type="OrthoDB" id="1928532at2759"/>
<feature type="region of interest" description="Disordered" evidence="1">
    <location>
        <begin position="24"/>
        <end position="44"/>
    </location>
</feature>
<protein>
    <submittedName>
        <fullName evidence="2">Uncharacterized protein</fullName>
    </submittedName>
</protein>
<keyword evidence="3" id="KW-1185">Reference proteome</keyword>
<organism evidence="2 3">
    <name type="scientific">Adiantum capillus-veneris</name>
    <name type="common">Maidenhair fern</name>
    <dbReference type="NCBI Taxonomy" id="13818"/>
    <lineage>
        <taxon>Eukaryota</taxon>
        <taxon>Viridiplantae</taxon>
        <taxon>Streptophyta</taxon>
        <taxon>Embryophyta</taxon>
        <taxon>Tracheophyta</taxon>
        <taxon>Polypodiopsida</taxon>
        <taxon>Polypodiidae</taxon>
        <taxon>Polypodiales</taxon>
        <taxon>Pteridineae</taxon>
        <taxon>Pteridaceae</taxon>
        <taxon>Vittarioideae</taxon>
        <taxon>Adiantum</taxon>
    </lineage>
</organism>
<dbReference type="EMBL" id="JABFUD020000001">
    <property type="protein sequence ID" value="KAI5084445.1"/>
    <property type="molecule type" value="Genomic_DNA"/>
</dbReference>
<dbReference type="AlphaFoldDB" id="A0A9D4ZT87"/>
<proteinExistence type="predicted"/>
<name>A0A9D4ZT87_ADICA</name>
<comment type="caution">
    <text evidence="2">The sequence shown here is derived from an EMBL/GenBank/DDBJ whole genome shotgun (WGS) entry which is preliminary data.</text>
</comment>
<evidence type="ECO:0000313" key="3">
    <source>
        <dbReference type="Proteomes" id="UP000886520"/>
    </source>
</evidence>
<dbReference type="Proteomes" id="UP000886520">
    <property type="component" value="Chromosome 1"/>
</dbReference>
<reference evidence="2" key="1">
    <citation type="submission" date="2021-01" db="EMBL/GenBank/DDBJ databases">
        <title>Adiantum capillus-veneris genome.</title>
        <authorList>
            <person name="Fang Y."/>
            <person name="Liao Q."/>
        </authorList>
    </citation>
    <scope>NUCLEOTIDE SEQUENCE</scope>
    <source>
        <strain evidence="2">H3</strain>
        <tissue evidence="2">Leaf</tissue>
    </source>
</reference>
<evidence type="ECO:0000313" key="2">
    <source>
        <dbReference type="EMBL" id="KAI5084445.1"/>
    </source>
</evidence>